<dbReference type="InterPro" id="IPR043429">
    <property type="entry name" value="ArtM/GltK/GlnP/TcyL/YhdX-like"/>
</dbReference>
<dbReference type="EMBL" id="CACRSK010000006">
    <property type="protein sequence ID" value="VYT07270.1"/>
    <property type="molecule type" value="Genomic_DNA"/>
</dbReference>
<proteinExistence type="inferred from homology"/>
<evidence type="ECO:0000256" key="6">
    <source>
        <dbReference type="ARBA" id="ARBA00022970"/>
    </source>
</evidence>
<protein>
    <submittedName>
        <fullName evidence="10">Putative glutamine ABC transporter permease protein GlnM</fullName>
    </submittedName>
</protein>
<feature type="transmembrane region" description="Helical" evidence="9">
    <location>
        <begin position="163"/>
        <end position="184"/>
    </location>
</feature>
<keyword evidence="3 9" id="KW-0813">Transport</keyword>
<dbReference type="AlphaFoldDB" id="A0A6N2TN53"/>
<feature type="transmembrane region" description="Helical" evidence="9">
    <location>
        <begin position="58"/>
        <end position="79"/>
    </location>
</feature>
<dbReference type="PROSITE" id="PS50928">
    <property type="entry name" value="ABC_TM1"/>
    <property type="match status" value="1"/>
</dbReference>
<keyword evidence="6" id="KW-0029">Amino-acid transport</keyword>
<dbReference type="Pfam" id="PF00528">
    <property type="entry name" value="BPD_transp_1"/>
    <property type="match status" value="1"/>
</dbReference>
<evidence type="ECO:0000313" key="10">
    <source>
        <dbReference type="EMBL" id="VYT07270.1"/>
    </source>
</evidence>
<gene>
    <name evidence="10" type="primary">glnM</name>
    <name evidence="10" type="ORF">CULFYP111_01466</name>
</gene>
<dbReference type="GO" id="GO:0022857">
    <property type="term" value="F:transmembrane transporter activity"/>
    <property type="evidence" value="ECO:0007669"/>
    <property type="project" value="InterPro"/>
</dbReference>
<evidence type="ECO:0000256" key="1">
    <source>
        <dbReference type="ARBA" id="ARBA00004429"/>
    </source>
</evidence>
<name>A0A6N2TN53_9BACT</name>
<dbReference type="InterPro" id="IPR010065">
    <property type="entry name" value="AA_ABC_transptr_permease_3TM"/>
</dbReference>
<sequence length="218" mass="24410">MEFMDFEFIKEFSPMFVKAAILTIKLAFLGISISIIIGLFIAWIKAHKFKLLSRICDIYIEISRNTPLLIQLFFLYFALPKLGLKLDGFECAVIGLSFLGGSYMAESFRLGFEAVEKAQVEAGLSLGLSKNQVIFYVILPQAFRISLASISANIIFLIKETSVVSVVALADLVYAAKDIMGIYYMTNEALFMLVISYLIIILPISLALTLLEKRLSYV</sequence>
<comment type="subcellular location">
    <subcellularLocation>
        <location evidence="1">Cell inner membrane</location>
        <topology evidence="1">Multi-pass membrane protein</topology>
    </subcellularLocation>
    <subcellularLocation>
        <location evidence="9">Cell membrane</location>
        <topology evidence="9">Multi-pass membrane protein</topology>
    </subcellularLocation>
</comment>
<comment type="similarity">
    <text evidence="2">Belongs to the binding-protein-dependent transport system permease family. HisMQ subfamily.</text>
</comment>
<keyword evidence="8 9" id="KW-0472">Membrane</keyword>
<feature type="transmembrane region" description="Helical" evidence="9">
    <location>
        <begin position="133"/>
        <end position="156"/>
    </location>
</feature>
<dbReference type="GO" id="GO:0006865">
    <property type="term" value="P:amino acid transport"/>
    <property type="evidence" value="ECO:0007669"/>
    <property type="project" value="UniProtKB-KW"/>
</dbReference>
<dbReference type="NCBIfam" id="TIGR01726">
    <property type="entry name" value="HEQRo_perm_3TM"/>
    <property type="match status" value="1"/>
</dbReference>
<evidence type="ECO:0000256" key="5">
    <source>
        <dbReference type="ARBA" id="ARBA00022692"/>
    </source>
</evidence>
<evidence type="ECO:0000256" key="8">
    <source>
        <dbReference type="ARBA" id="ARBA00023136"/>
    </source>
</evidence>
<dbReference type="PANTHER" id="PTHR30614:SF37">
    <property type="entry name" value="AMINO-ACID ABC TRANSPORTER PERMEASE PROTEIN YHDX-RELATED"/>
    <property type="match status" value="1"/>
</dbReference>
<dbReference type="GO" id="GO:0043190">
    <property type="term" value="C:ATP-binding cassette (ABC) transporter complex"/>
    <property type="evidence" value="ECO:0007669"/>
    <property type="project" value="InterPro"/>
</dbReference>
<evidence type="ECO:0000256" key="2">
    <source>
        <dbReference type="ARBA" id="ARBA00010072"/>
    </source>
</evidence>
<evidence type="ECO:0000256" key="7">
    <source>
        <dbReference type="ARBA" id="ARBA00022989"/>
    </source>
</evidence>
<evidence type="ECO:0000256" key="3">
    <source>
        <dbReference type="ARBA" id="ARBA00022448"/>
    </source>
</evidence>
<reference evidence="10" key="1">
    <citation type="submission" date="2019-11" db="EMBL/GenBank/DDBJ databases">
        <authorList>
            <person name="Feng L."/>
        </authorList>
    </citation>
    <scope>NUCLEOTIDE SEQUENCE</scope>
    <source>
        <strain evidence="10">CUreolyticusLFYP111</strain>
    </source>
</reference>
<feature type="transmembrane region" description="Helical" evidence="9">
    <location>
        <begin position="20"/>
        <end position="46"/>
    </location>
</feature>
<evidence type="ECO:0000256" key="9">
    <source>
        <dbReference type="RuleBase" id="RU363032"/>
    </source>
</evidence>
<dbReference type="CDD" id="cd06261">
    <property type="entry name" value="TM_PBP2"/>
    <property type="match status" value="1"/>
</dbReference>
<dbReference type="InterPro" id="IPR035906">
    <property type="entry name" value="MetI-like_sf"/>
</dbReference>
<feature type="transmembrane region" description="Helical" evidence="9">
    <location>
        <begin position="190"/>
        <end position="211"/>
    </location>
</feature>
<keyword evidence="7 9" id="KW-1133">Transmembrane helix</keyword>
<dbReference type="InterPro" id="IPR000515">
    <property type="entry name" value="MetI-like"/>
</dbReference>
<dbReference type="SUPFAM" id="SSF161098">
    <property type="entry name" value="MetI-like"/>
    <property type="match status" value="1"/>
</dbReference>
<accession>A0A6N2TN53</accession>
<keyword evidence="4" id="KW-1003">Cell membrane</keyword>
<evidence type="ECO:0000256" key="4">
    <source>
        <dbReference type="ARBA" id="ARBA00022475"/>
    </source>
</evidence>
<keyword evidence="5 9" id="KW-0812">Transmembrane</keyword>
<dbReference type="Gene3D" id="1.10.3720.10">
    <property type="entry name" value="MetI-like"/>
    <property type="match status" value="1"/>
</dbReference>
<dbReference type="PANTHER" id="PTHR30614">
    <property type="entry name" value="MEMBRANE COMPONENT OF AMINO ACID ABC TRANSPORTER"/>
    <property type="match status" value="1"/>
</dbReference>
<organism evidence="10">
    <name type="scientific">Campylobacter ureolyticus</name>
    <dbReference type="NCBI Taxonomy" id="827"/>
    <lineage>
        <taxon>Bacteria</taxon>
        <taxon>Pseudomonadati</taxon>
        <taxon>Campylobacterota</taxon>
        <taxon>Epsilonproteobacteria</taxon>
        <taxon>Campylobacterales</taxon>
        <taxon>Campylobacteraceae</taxon>
        <taxon>Campylobacter</taxon>
    </lineage>
</organism>